<reference evidence="2 3" key="1">
    <citation type="submission" date="2024-10" db="EMBL/GenBank/DDBJ databases">
        <title>The Natural Products Discovery Center: Release of the First 8490 Sequenced Strains for Exploring Actinobacteria Biosynthetic Diversity.</title>
        <authorList>
            <person name="Kalkreuter E."/>
            <person name="Kautsar S.A."/>
            <person name="Yang D."/>
            <person name="Bader C.D."/>
            <person name="Teijaro C.N."/>
            <person name="Fluegel L."/>
            <person name="Davis C.M."/>
            <person name="Simpson J.R."/>
            <person name="Lauterbach L."/>
            <person name="Steele A.D."/>
            <person name="Gui C."/>
            <person name="Meng S."/>
            <person name="Li G."/>
            <person name="Viehrig K."/>
            <person name="Ye F."/>
            <person name="Su P."/>
            <person name="Kiefer A.F."/>
            <person name="Nichols A."/>
            <person name="Cepeda A.J."/>
            <person name="Yan W."/>
            <person name="Fan B."/>
            <person name="Jiang Y."/>
            <person name="Adhikari A."/>
            <person name="Zheng C.-J."/>
            <person name="Schuster L."/>
            <person name="Cowan T.M."/>
            <person name="Smanski M.J."/>
            <person name="Chevrette M.G."/>
            <person name="De Carvalho L.P.S."/>
            <person name="Shen B."/>
        </authorList>
    </citation>
    <scope>NUCLEOTIDE SEQUENCE [LARGE SCALE GENOMIC DNA]</scope>
    <source>
        <strain evidence="2 3">NPDC001281</strain>
    </source>
</reference>
<accession>A0ABW6V7D7</accession>
<keyword evidence="2" id="KW-0808">Transferase</keyword>
<evidence type="ECO:0000313" key="2">
    <source>
        <dbReference type="EMBL" id="MFF4775211.1"/>
    </source>
</evidence>
<feature type="domain" description="Aminotransferase class V" evidence="1">
    <location>
        <begin position="59"/>
        <end position="356"/>
    </location>
</feature>
<proteinExistence type="predicted"/>
<dbReference type="InterPro" id="IPR015422">
    <property type="entry name" value="PyrdxlP-dep_Trfase_small"/>
</dbReference>
<name>A0ABW6V7D7_MICFU</name>
<dbReference type="GO" id="GO:0008483">
    <property type="term" value="F:transaminase activity"/>
    <property type="evidence" value="ECO:0007669"/>
    <property type="project" value="UniProtKB-KW"/>
</dbReference>
<dbReference type="SUPFAM" id="SSF53383">
    <property type="entry name" value="PLP-dependent transferases"/>
    <property type="match status" value="1"/>
</dbReference>
<dbReference type="InterPro" id="IPR015424">
    <property type="entry name" value="PyrdxlP-dep_Trfase"/>
</dbReference>
<keyword evidence="3" id="KW-1185">Reference proteome</keyword>
<dbReference type="Proteomes" id="UP001602119">
    <property type="component" value="Unassembled WGS sequence"/>
</dbReference>
<dbReference type="EMBL" id="JBIAXI010000011">
    <property type="protein sequence ID" value="MFF4775211.1"/>
    <property type="molecule type" value="Genomic_DNA"/>
</dbReference>
<dbReference type="Gene3D" id="3.90.1150.10">
    <property type="entry name" value="Aspartate Aminotransferase, domain 1"/>
    <property type="match status" value="1"/>
</dbReference>
<dbReference type="InterPro" id="IPR000192">
    <property type="entry name" value="Aminotrans_V_dom"/>
</dbReference>
<organism evidence="2 3">
    <name type="scientific">Microtetraspora fusca</name>
    <dbReference type="NCBI Taxonomy" id="1997"/>
    <lineage>
        <taxon>Bacteria</taxon>
        <taxon>Bacillati</taxon>
        <taxon>Actinomycetota</taxon>
        <taxon>Actinomycetes</taxon>
        <taxon>Streptosporangiales</taxon>
        <taxon>Streptosporangiaceae</taxon>
        <taxon>Microtetraspora</taxon>
    </lineage>
</organism>
<keyword evidence="2" id="KW-0032">Aminotransferase</keyword>
<dbReference type="PANTHER" id="PTHR43586:SF21">
    <property type="entry name" value="PYRIDOXAL PHOSPHATE (PLP)-DEPENDENT ASPARTATE AMINOTRANSFERASE SUPERFAMILY"/>
    <property type="match status" value="1"/>
</dbReference>
<dbReference type="Pfam" id="PF00266">
    <property type="entry name" value="Aminotran_5"/>
    <property type="match status" value="1"/>
</dbReference>
<sequence length="378" mass="40411">MTPEDFRALFPALRQVIWADTPGAALGCLPVVRSLSAALDSWLDGSFDWTAWDAAAGLARERFADWLGIDPGGVATLGSASEAVATVAASLPRGRVVVSAEDFRSTRYPWAPFHDVVEVAHGSDGLRVDDLLAAITPGTTAVSVSHVTSHEGLRLPLPALRDRCDEVGALLLVNATQSLGVLDLEPARSRPDFLVAHAYKWMLAPRGSAFLAVRPDRLDLVRPLVESWRTTGAPLGYFGGDLVPAADASRLDTSPAWLTWMGTLAALDVLARLDPATVDRHATGLAARLRERVGTAGYRPFAADGPSHIAVLRPPAGVDPRALLERLRSRGVRATAGADRIRFGFHYYNTADEVDAISCFLIEEAGIVPVSGDRPVYG</sequence>
<protein>
    <submittedName>
        <fullName evidence="2">Aminotransferase class V-fold PLP-dependent enzyme</fullName>
    </submittedName>
</protein>
<evidence type="ECO:0000259" key="1">
    <source>
        <dbReference type="Pfam" id="PF00266"/>
    </source>
</evidence>
<dbReference type="PANTHER" id="PTHR43586">
    <property type="entry name" value="CYSTEINE DESULFURASE"/>
    <property type="match status" value="1"/>
</dbReference>
<dbReference type="InterPro" id="IPR015421">
    <property type="entry name" value="PyrdxlP-dep_Trfase_major"/>
</dbReference>
<comment type="caution">
    <text evidence="2">The sequence shown here is derived from an EMBL/GenBank/DDBJ whole genome shotgun (WGS) entry which is preliminary data.</text>
</comment>
<gene>
    <name evidence="2" type="ORF">ACFY05_20370</name>
</gene>
<dbReference type="RefSeq" id="WP_066946011.1">
    <property type="nucleotide sequence ID" value="NZ_BBYK01000061.1"/>
</dbReference>
<dbReference type="Gene3D" id="3.40.640.10">
    <property type="entry name" value="Type I PLP-dependent aspartate aminotransferase-like (Major domain)"/>
    <property type="match status" value="1"/>
</dbReference>
<evidence type="ECO:0000313" key="3">
    <source>
        <dbReference type="Proteomes" id="UP001602119"/>
    </source>
</evidence>